<feature type="domain" description="Helicase ATP-binding" evidence="8">
    <location>
        <begin position="271"/>
        <end position="376"/>
    </location>
</feature>
<dbReference type="GO" id="GO:0016787">
    <property type="term" value="F:hydrolase activity"/>
    <property type="evidence" value="ECO:0007669"/>
    <property type="project" value="UniProtKB-KW"/>
</dbReference>
<evidence type="ECO:0000256" key="6">
    <source>
        <dbReference type="ARBA" id="ARBA00023125"/>
    </source>
</evidence>
<dbReference type="InterPro" id="IPR014001">
    <property type="entry name" value="Helicase_ATP-bd"/>
</dbReference>
<evidence type="ECO:0000256" key="7">
    <source>
        <dbReference type="ARBA" id="ARBA00023204"/>
    </source>
</evidence>
<keyword evidence="2" id="KW-0227">DNA damage</keyword>
<dbReference type="EMBL" id="LCAE01000037">
    <property type="protein sequence ID" value="KKR85156.1"/>
    <property type="molecule type" value="Genomic_DNA"/>
</dbReference>
<keyword evidence="3" id="KW-0378">Hydrolase</keyword>
<dbReference type="GO" id="GO:0006281">
    <property type="term" value="P:DNA repair"/>
    <property type="evidence" value="ECO:0007669"/>
    <property type="project" value="UniProtKB-KW"/>
</dbReference>
<dbReference type="SMART" id="SM00490">
    <property type="entry name" value="HELICc"/>
    <property type="match status" value="1"/>
</dbReference>
<dbReference type="InterPro" id="IPR047112">
    <property type="entry name" value="RecG/Mfd"/>
</dbReference>
<dbReference type="InterPro" id="IPR033454">
    <property type="entry name" value="RecG_wedge"/>
</dbReference>
<evidence type="ECO:0000256" key="4">
    <source>
        <dbReference type="ARBA" id="ARBA00022806"/>
    </source>
</evidence>
<dbReference type="InterPro" id="IPR027417">
    <property type="entry name" value="P-loop_NTPase"/>
</dbReference>
<dbReference type="PATRIC" id="fig|1618577.3.peg.502"/>
<dbReference type="SUPFAM" id="SSF50249">
    <property type="entry name" value="Nucleic acid-binding proteins"/>
    <property type="match status" value="1"/>
</dbReference>
<evidence type="ECO:0000313" key="11">
    <source>
        <dbReference type="Proteomes" id="UP000033858"/>
    </source>
</evidence>
<dbReference type="Proteomes" id="UP000033858">
    <property type="component" value="Unassembled WGS sequence"/>
</dbReference>
<dbReference type="InterPro" id="IPR001650">
    <property type="entry name" value="Helicase_C-like"/>
</dbReference>
<dbReference type="PANTHER" id="PTHR47964">
    <property type="entry name" value="ATP-DEPENDENT DNA HELICASE HOMOLOG RECG, CHLOROPLASTIC"/>
    <property type="match status" value="1"/>
</dbReference>
<dbReference type="PANTHER" id="PTHR47964:SF1">
    <property type="entry name" value="ATP-DEPENDENT DNA HELICASE HOMOLOG RECG, CHLOROPLASTIC"/>
    <property type="match status" value="1"/>
</dbReference>
<dbReference type="Pfam" id="PF00271">
    <property type="entry name" value="Helicase_C"/>
    <property type="match status" value="1"/>
</dbReference>
<keyword evidence="4 10" id="KW-0347">Helicase</keyword>
<evidence type="ECO:0000256" key="2">
    <source>
        <dbReference type="ARBA" id="ARBA00022763"/>
    </source>
</evidence>
<dbReference type="InterPro" id="IPR011545">
    <property type="entry name" value="DEAD/DEAH_box_helicase_dom"/>
</dbReference>
<reference evidence="10 11" key="1">
    <citation type="journal article" date="2015" name="Nature">
        <title>rRNA introns, odd ribosomes, and small enigmatic genomes across a large radiation of phyla.</title>
        <authorList>
            <person name="Brown C.T."/>
            <person name="Hug L.A."/>
            <person name="Thomas B.C."/>
            <person name="Sharon I."/>
            <person name="Castelle C.J."/>
            <person name="Singh A."/>
            <person name="Wilkins M.J."/>
            <person name="Williams K.H."/>
            <person name="Banfield J.F."/>
        </authorList>
    </citation>
    <scope>NUCLEOTIDE SEQUENCE [LARGE SCALE GENOMIC DNA]</scope>
</reference>
<dbReference type="AlphaFoldDB" id="A0A0G0UCT3"/>
<dbReference type="Pfam" id="PF17191">
    <property type="entry name" value="RecG_wedge"/>
    <property type="match status" value="1"/>
</dbReference>
<sequence>MNSWPTFDLLNHVPTRYVDYSNLKSIKDVNPDEIVTIKGKIVSLKNIYTKRGLKMQIGSLQDNLEKIQIVWFNQPFLVKALYPSREVALSGKVSLFSGRPALVSPEYEILTNLHGTVHTGKLVPVYPETSGITSKWIRTQIRKKFETEIGKIKEFLPKKILQASHLAGVKAAYRFVHFPKNLEEAEIGRKRLAFNELLNLHLKSEYRKTNWRKNKTTNKLEIDQSIVQDFIQSLPFELTNSQQTSVNEILEDLQKDYPMNRLLEGDVGSGKTIVAAIAAFVAFIFPKLKISLITANSIKPKAYSNIFVGTHALIHKKVEFNKVALVVIDEQHRFGVEQRAHLVKKSGTPHVLTMTATPIPRTIALTTHGDLDLSVLTEMPKGRQKVTTWVVPEQKRGGAYKWLRSLITDHHSQAFWVCPLIEQSEKESMRDIKNVTTEYQMLKGQMLNLKLGLLHGRLKAKEKQEVLENFRRGHVDILVTTPVVEVGIDIPNTTIMVIEAAERFGLAQLHQLRGRVGRGKKKSYCLLFGKPTRRLTAMTKMHSGFELAELDLKLRG</sequence>
<proteinExistence type="predicted"/>
<dbReference type="Pfam" id="PF00270">
    <property type="entry name" value="DEAD"/>
    <property type="match status" value="1"/>
</dbReference>
<dbReference type="SUPFAM" id="SSF52540">
    <property type="entry name" value="P-loop containing nucleoside triphosphate hydrolases"/>
    <property type="match status" value="2"/>
</dbReference>
<dbReference type="Gene3D" id="3.40.50.300">
    <property type="entry name" value="P-loop containing nucleotide triphosphate hydrolases"/>
    <property type="match status" value="3"/>
</dbReference>
<dbReference type="GO" id="GO:0005524">
    <property type="term" value="F:ATP binding"/>
    <property type="evidence" value="ECO:0007669"/>
    <property type="project" value="UniProtKB-KW"/>
</dbReference>
<evidence type="ECO:0000313" key="10">
    <source>
        <dbReference type="EMBL" id="KKR85156.1"/>
    </source>
</evidence>
<protein>
    <submittedName>
        <fullName evidence="10">ATP-dependent DNA helicase RecG</fullName>
    </submittedName>
</protein>
<dbReference type="GO" id="GO:0003677">
    <property type="term" value="F:DNA binding"/>
    <property type="evidence" value="ECO:0007669"/>
    <property type="project" value="UniProtKB-KW"/>
</dbReference>
<evidence type="ECO:0000259" key="9">
    <source>
        <dbReference type="PROSITE" id="PS51194"/>
    </source>
</evidence>
<evidence type="ECO:0000256" key="1">
    <source>
        <dbReference type="ARBA" id="ARBA00022741"/>
    </source>
</evidence>
<dbReference type="SMART" id="SM00487">
    <property type="entry name" value="DEXDc"/>
    <property type="match status" value="1"/>
</dbReference>
<keyword evidence="7" id="KW-0234">DNA repair</keyword>
<organism evidence="10 11">
    <name type="scientific">Candidatus Woesebacteria bacterium GW2011_GWB1_41_10</name>
    <dbReference type="NCBI Taxonomy" id="1618577"/>
    <lineage>
        <taxon>Bacteria</taxon>
        <taxon>Candidatus Woeseibacteriota</taxon>
    </lineage>
</organism>
<dbReference type="Gene3D" id="2.40.50.140">
    <property type="entry name" value="Nucleic acid-binding proteins"/>
    <property type="match status" value="1"/>
</dbReference>
<keyword evidence="1" id="KW-0547">Nucleotide-binding</keyword>
<dbReference type="PROSITE" id="PS51194">
    <property type="entry name" value="HELICASE_CTER"/>
    <property type="match status" value="1"/>
</dbReference>
<dbReference type="GO" id="GO:0003678">
    <property type="term" value="F:DNA helicase activity"/>
    <property type="evidence" value="ECO:0007669"/>
    <property type="project" value="TreeGrafter"/>
</dbReference>
<accession>A0A0G0UCT3</accession>
<gene>
    <name evidence="10" type="ORF">UU32_C0037G0015</name>
</gene>
<keyword evidence="6" id="KW-0238">DNA-binding</keyword>
<dbReference type="PROSITE" id="PS51192">
    <property type="entry name" value="HELICASE_ATP_BIND_1"/>
    <property type="match status" value="1"/>
</dbReference>
<dbReference type="InterPro" id="IPR012340">
    <property type="entry name" value="NA-bd_OB-fold"/>
</dbReference>
<feature type="domain" description="Helicase C-terminal" evidence="9">
    <location>
        <begin position="402"/>
        <end position="556"/>
    </location>
</feature>
<keyword evidence="5" id="KW-0067">ATP-binding</keyword>
<comment type="caution">
    <text evidence="10">The sequence shown here is derived from an EMBL/GenBank/DDBJ whole genome shotgun (WGS) entry which is preliminary data.</text>
</comment>
<evidence type="ECO:0000256" key="5">
    <source>
        <dbReference type="ARBA" id="ARBA00022840"/>
    </source>
</evidence>
<name>A0A0G0UCT3_9BACT</name>
<dbReference type="CDD" id="cd04488">
    <property type="entry name" value="RecG_wedge_OBF"/>
    <property type="match status" value="1"/>
</dbReference>
<evidence type="ECO:0000256" key="3">
    <source>
        <dbReference type="ARBA" id="ARBA00022801"/>
    </source>
</evidence>
<evidence type="ECO:0000259" key="8">
    <source>
        <dbReference type="PROSITE" id="PS51192"/>
    </source>
</evidence>